<dbReference type="PANTHER" id="PTHR31207:SF35">
    <property type="entry name" value="PROLAMIN-LIKE DOMAIN-CONTAINING PROTEIN"/>
    <property type="match status" value="1"/>
</dbReference>
<evidence type="ECO:0000313" key="4">
    <source>
        <dbReference type="EMBL" id="KAJ7979555.1"/>
    </source>
</evidence>
<dbReference type="EMBL" id="JARAOO010000002">
    <property type="protein sequence ID" value="KAJ7979555.1"/>
    <property type="molecule type" value="Genomic_DNA"/>
</dbReference>
<dbReference type="Proteomes" id="UP001163823">
    <property type="component" value="Chromosome 2"/>
</dbReference>
<gene>
    <name evidence="4" type="ORF">O6P43_002943</name>
</gene>
<feature type="domain" description="Prolamin-like" evidence="3">
    <location>
        <begin position="70"/>
        <end position="118"/>
    </location>
</feature>
<dbReference type="AlphaFoldDB" id="A0AAD7VL13"/>
<dbReference type="PANTHER" id="PTHR31207">
    <property type="entry name" value="ECA1 GAMETOGENESIS FAMILY PROTEIN (DUF784)-RELATED-RELATED"/>
    <property type="match status" value="1"/>
</dbReference>
<dbReference type="Pfam" id="PF05617">
    <property type="entry name" value="Prolamin_like"/>
    <property type="match status" value="1"/>
</dbReference>
<evidence type="ECO:0000256" key="1">
    <source>
        <dbReference type="ARBA" id="ARBA00022729"/>
    </source>
</evidence>
<accession>A0AAD7VL13</accession>
<sequence>MAKHFDNKFAFMAAMCFAVIFSAGLAAEDAQESIAPAFSPGPAYEEPGITLSDPVLPPEPSPGYYKDLQECADKITFECNKEIFAGMFFEKELLTLECCKQLVYMGKDCHSGLVKVLPHNP</sequence>
<organism evidence="4 5">
    <name type="scientific">Quillaja saponaria</name>
    <name type="common">Soap bark tree</name>
    <dbReference type="NCBI Taxonomy" id="32244"/>
    <lineage>
        <taxon>Eukaryota</taxon>
        <taxon>Viridiplantae</taxon>
        <taxon>Streptophyta</taxon>
        <taxon>Embryophyta</taxon>
        <taxon>Tracheophyta</taxon>
        <taxon>Spermatophyta</taxon>
        <taxon>Magnoliopsida</taxon>
        <taxon>eudicotyledons</taxon>
        <taxon>Gunneridae</taxon>
        <taxon>Pentapetalae</taxon>
        <taxon>rosids</taxon>
        <taxon>fabids</taxon>
        <taxon>Fabales</taxon>
        <taxon>Quillajaceae</taxon>
        <taxon>Quillaja</taxon>
    </lineage>
</organism>
<feature type="signal peptide" evidence="2">
    <location>
        <begin position="1"/>
        <end position="26"/>
    </location>
</feature>
<proteinExistence type="predicted"/>
<evidence type="ECO:0000259" key="3">
    <source>
        <dbReference type="Pfam" id="PF05617"/>
    </source>
</evidence>
<keyword evidence="1 2" id="KW-0732">Signal</keyword>
<keyword evidence="5" id="KW-1185">Reference proteome</keyword>
<dbReference type="KEGG" id="qsa:O6P43_002943"/>
<comment type="caution">
    <text evidence="4">The sequence shown here is derived from an EMBL/GenBank/DDBJ whole genome shotgun (WGS) entry which is preliminary data.</text>
</comment>
<name>A0AAD7VL13_QUISA</name>
<dbReference type="InterPro" id="IPR008502">
    <property type="entry name" value="Prolamin-like"/>
</dbReference>
<evidence type="ECO:0000313" key="5">
    <source>
        <dbReference type="Proteomes" id="UP001163823"/>
    </source>
</evidence>
<protein>
    <recommendedName>
        <fullName evidence="3">Prolamin-like domain-containing protein</fullName>
    </recommendedName>
</protein>
<dbReference type="InterPro" id="IPR040220">
    <property type="entry name" value="DD11"/>
</dbReference>
<reference evidence="4" key="1">
    <citation type="journal article" date="2023" name="Science">
        <title>Elucidation of the pathway for biosynthesis of saponin adjuvants from the soapbark tree.</title>
        <authorList>
            <person name="Reed J."/>
            <person name="Orme A."/>
            <person name="El-Demerdash A."/>
            <person name="Owen C."/>
            <person name="Martin L.B.B."/>
            <person name="Misra R.C."/>
            <person name="Kikuchi S."/>
            <person name="Rejzek M."/>
            <person name="Martin A.C."/>
            <person name="Harkess A."/>
            <person name="Leebens-Mack J."/>
            <person name="Louveau T."/>
            <person name="Stephenson M.J."/>
            <person name="Osbourn A."/>
        </authorList>
    </citation>
    <scope>NUCLEOTIDE SEQUENCE</scope>
    <source>
        <strain evidence="4">S10</strain>
    </source>
</reference>
<evidence type="ECO:0000256" key="2">
    <source>
        <dbReference type="SAM" id="SignalP"/>
    </source>
</evidence>
<feature type="chain" id="PRO_5041930281" description="Prolamin-like domain-containing protein" evidence="2">
    <location>
        <begin position="27"/>
        <end position="121"/>
    </location>
</feature>